<dbReference type="GO" id="GO:0016747">
    <property type="term" value="F:acyltransferase activity, transferring groups other than amino-acyl groups"/>
    <property type="evidence" value="ECO:0007669"/>
    <property type="project" value="InterPro"/>
</dbReference>
<dbReference type="AlphaFoldDB" id="A0A246F850"/>
<keyword evidence="2" id="KW-0012">Acyltransferase</keyword>
<accession>A0A246F850</accession>
<dbReference type="CDD" id="cd04301">
    <property type="entry name" value="NAT_SF"/>
    <property type="match status" value="1"/>
</dbReference>
<dbReference type="eggNOG" id="COG0456">
    <property type="taxonomic scope" value="Bacteria"/>
</dbReference>
<dbReference type="RefSeq" id="WP_088418439.1">
    <property type="nucleotide sequence ID" value="NZ_NJBA01000005.1"/>
</dbReference>
<evidence type="ECO:0000259" key="3">
    <source>
        <dbReference type="PROSITE" id="PS51186"/>
    </source>
</evidence>
<proteinExistence type="predicted"/>
<reference evidence="4 5" key="1">
    <citation type="submission" date="2017-06" db="EMBL/GenBank/DDBJ databases">
        <title>Draft genome of Pseudomonas nitroreducens DF05.</title>
        <authorList>
            <person name="Iyer R."/>
        </authorList>
    </citation>
    <scope>NUCLEOTIDE SEQUENCE [LARGE SCALE GENOMIC DNA]</scope>
    <source>
        <strain evidence="4 5">DF05</strain>
    </source>
</reference>
<dbReference type="PROSITE" id="PS51186">
    <property type="entry name" value="GNAT"/>
    <property type="match status" value="1"/>
</dbReference>
<dbReference type="Pfam" id="PF00583">
    <property type="entry name" value="Acetyltransf_1"/>
    <property type="match status" value="1"/>
</dbReference>
<dbReference type="InterPro" id="IPR000182">
    <property type="entry name" value="GNAT_dom"/>
</dbReference>
<sequence length="151" mass="17023">MTPRIRRATAADIDTLFDIRTSVRQNHLSREQMAELGITPQALKEALAAGPCAWIAEVDGSAGGFTMVDMASAEVFALFVRPQWEDQGLGSLLLRAAETELFREHETIWLLTDGGDEIRANGFYLKRGWERVARVDERDVRYEKSRPADKE</sequence>
<keyword evidence="1 4" id="KW-0808">Transferase</keyword>
<name>A0A246F850_PSENT</name>
<dbReference type="EMBL" id="NJBA01000005">
    <property type="protein sequence ID" value="OWP49815.1"/>
    <property type="molecule type" value="Genomic_DNA"/>
</dbReference>
<evidence type="ECO:0000313" key="5">
    <source>
        <dbReference type="Proteomes" id="UP000198145"/>
    </source>
</evidence>
<evidence type="ECO:0000256" key="2">
    <source>
        <dbReference type="ARBA" id="ARBA00023315"/>
    </source>
</evidence>
<gene>
    <name evidence="4" type="ORF">CEG18_15350</name>
</gene>
<comment type="caution">
    <text evidence="4">The sequence shown here is derived from an EMBL/GenBank/DDBJ whole genome shotgun (WGS) entry which is preliminary data.</text>
</comment>
<organism evidence="4 5">
    <name type="scientific">Pseudomonas nitroreducens</name>
    <dbReference type="NCBI Taxonomy" id="46680"/>
    <lineage>
        <taxon>Bacteria</taxon>
        <taxon>Pseudomonadati</taxon>
        <taxon>Pseudomonadota</taxon>
        <taxon>Gammaproteobacteria</taxon>
        <taxon>Pseudomonadales</taxon>
        <taxon>Pseudomonadaceae</taxon>
        <taxon>Pseudomonas</taxon>
    </lineage>
</organism>
<evidence type="ECO:0000313" key="4">
    <source>
        <dbReference type="EMBL" id="OWP49815.1"/>
    </source>
</evidence>
<dbReference type="Gene3D" id="3.40.630.30">
    <property type="match status" value="1"/>
</dbReference>
<feature type="domain" description="N-acetyltransferase" evidence="3">
    <location>
        <begin position="3"/>
        <end position="147"/>
    </location>
</feature>
<evidence type="ECO:0000256" key="1">
    <source>
        <dbReference type="ARBA" id="ARBA00022679"/>
    </source>
</evidence>
<dbReference type="PANTHER" id="PTHR43877">
    <property type="entry name" value="AMINOALKYLPHOSPHONATE N-ACETYLTRANSFERASE-RELATED-RELATED"/>
    <property type="match status" value="1"/>
</dbReference>
<dbReference type="Proteomes" id="UP000198145">
    <property type="component" value="Unassembled WGS sequence"/>
</dbReference>
<dbReference type="PANTHER" id="PTHR43877:SF2">
    <property type="entry name" value="AMINOALKYLPHOSPHONATE N-ACETYLTRANSFERASE-RELATED"/>
    <property type="match status" value="1"/>
</dbReference>
<dbReference type="SUPFAM" id="SSF55729">
    <property type="entry name" value="Acyl-CoA N-acyltransferases (Nat)"/>
    <property type="match status" value="1"/>
</dbReference>
<dbReference type="InterPro" id="IPR050832">
    <property type="entry name" value="Bact_Acetyltransf"/>
</dbReference>
<dbReference type="InterPro" id="IPR016181">
    <property type="entry name" value="Acyl_CoA_acyltransferase"/>
</dbReference>
<protein>
    <submittedName>
        <fullName evidence="4">GNAT family N-acetyltransferase</fullName>
    </submittedName>
</protein>